<name>A0ABD0KMQ9_9CAEN</name>
<evidence type="ECO:0000313" key="2">
    <source>
        <dbReference type="Proteomes" id="UP001519460"/>
    </source>
</evidence>
<proteinExistence type="predicted"/>
<dbReference type="AlphaFoldDB" id="A0ABD0KMQ9"/>
<gene>
    <name evidence="1" type="ORF">BaRGS_00020290</name>
</gene>
<accession>A0ABD0KMQ9</accession>
<comment type="caution">
    <text evidence="1">The sequence shown here is derived from an EMBL/GenBank/DDBJ whole genome shotgun (WGS) entry which is preliminary data.</text>
</comment>
<keyword evidence="2" id="KW-1185">Reference proteome</keyword>
<protein>
    <submittedName>
        <fullName evidence="1">Uncharacterized protein</fullName>
    </submittedName>
</protein>
<dbReference type="Proteomes" id="UP001519460">
    <property type="component" value="Unassembled WGS sequence"/>
</dbReference>
<sequence length="165" mass="19426">MIHQRFGLRWVKIHMELFKCSHTQVLPARRMTKRQRTLNAAVLADQRYRRHKHKMANSVNAAAEIFEATNTLRWPESDCYGSRLVITHYRCFQTCSAQPSLWSDKTTRQDDLMPLCPGAVFFFFFNDPQAWNWLLGEELRDAKHTRRSPQDDVTLFSTYPSMTLS</sequence>
<organism evidence="1 2">
    <name type="scientific">Batillaria attramentaria</name>
    <dbReference type="NCBI Taxonomy" id="370345"/>
    <lineage>
        <taxon>Eukaryota</taxon>
        <taxon>Metazoa</taxon>
        <taxon>Spiralia</taxon>
        <taxon>Lophotrochozoa</taxon>
        <taxon>Mollusca</taxon>
        <taxon>Gastropoda</taxon>
        <taxon>Caenogastropoda</taxon>
        <taxon>Sorbeoconcha</taxon>
        <taxon>Cerithioidea</taxon>
        <taxon>Batillariidae</taxon>
        <taxon>Batillaria</taxon>
    </lineage>
</organism>
<evidence type="ECO:0000313" key="1">
    <source>
        <dbReference type="EMBL" id="KAK7488505.1"/>
    </source>
</evidence>
<reference evidence="1 2" key="1">
    <citation type="journal article" date="2023" name="Sci. Data">
        <title>Genome assembly of the Korean intertidal mud-creeper Batillaria attramentaria.</title>
        <authorList>
            <person name="Patra A.K."/>
            <person name="Ho P.T."/>
            <person name="Jun S."/>
            <person name="Lee S.J."/>
            <person name="Kim Y."/>
            <person name="Won Y.J."/>
        </authorList>
    </citation>
    <scope>NUCLEOTIDE SEQUENCE [LARGE SCALE GENOMIC DNA]</scope>
    <source>
        <strain evidence="1">Wonlab-2016</strain>
    </source>
</reference>
<dbReference type="EMBL" id="JACVVK020000150">
    <property type="protein sequence ID" value="KAK7488505.1"/>
    <property type="molecule type" value="Genomic_DNA"/>
</dbReference>